<dbReference type="PANTHER" id="PTHR12480:SF6">
    <property type="entry name" value="2-OXOGLUTARATE AND IRON-DEPENDENT OXYGENASE JMJD4"/>
    <property type="match status" value="1"/>
</dbReference>
<name>U3C8S0_9VIBR</name>
<dbReference type="Pfam" id="PF13621">
    <property type="entry name" value="Cupin_8"/>
    <property type="match status" value="1"/>
</dbReference>
<dbReference type="RefSeq" id="WP_021711495.1">
    <property type="nucleotide sequence ID" value="NZ_BAOB01000436.1"/>
</dbReference>
<comment type="caution">
    <text evidence="2">The sequence shown here is derived from an EMBL/GenBank/DDBJ whole genome shotgun (WGS) entry which is preliminary data.</text>
</comment>
<protein>
    <recommendedName>
        <fullName evidence="1">JmjC domain-containing protein</fullName>
    </recommendedName>
</protein>
<dbReference type="InterPro" id="IPR050910">
    <property type="entry name" value="JMJD6_ArgDemeth/LysHydrox"/>
</dbReference>
<dbReference type="GO" id="GO:0045905">
    <property type="term" value="P:positive regulation of translational termination"/>
    <property type="evidence" value="ECO:0007669"/>
    <property type="project" value="TreeGrafter"/>
</dbReference>
<dbReference type="Gene3D" id="2.60.120.650">
    <property type="entry name" value="Cupin"/>
    <property type="match status" value="1"/>
</dbReference>
<sequence length="314" mass="36731">MKIDVLDNISEELFTSEYIEKNKPVVIKNLKFEKDKWHPDHLKDLIGHLPTQEYDSLFDLKNLSTLSQYIDEYFGKSGDYKPNIPYVRWYNRLKDVDYAWGDEAFAKLRSLWKKPDFFSGKNLLIPPSQQDQYPDPVIDPFPYRGILVAARGARTRLHTDPFCSDAMVVQFYGSKDVAMYHPSRVKELSINHSDDSFGGYLDVRKERLDTLSVTPDFEGRLNPGELLYVPHGWLHDVIAVEDSVSITWNFIHERGALEYIDYLMDDPKNDSEFEVLNYFYQQAGENFAAPADIIKRYNQYFYQIEQALEEQVHV</sequence>
<evidence type="ECO:0000313" key="2">
    <source>
        <dbReference type="EMBL" id="GAD77759.1"/>
    </source>
</evidence>
<dbReference type="AlphaFoldDB" id="U3C8S0"/>
<feature type="domain" description="JmjC" evidence="1">
    <location>
        <begin position="115"/>
        <end position="267"/>
    </location>
</feature>
<dbReference type="PANTHER" id="PTHR12480">
    <property type="entry name" value="ARGININE DEMETHYLASE AND LYSYL-HYDROXYLASE JMJD"/>
    <property type="match status" value="1"/>
</dbReference>
<dbReference type="Proteomes" id="UP000016567">
    <property type="component" value="Unassembled WGS sequence"/>
</dbReference>
<dbReference type="InterPro" id="IPR041667">
    <property type="entry name" value="Cupin_8"/>
</dbReference>
<dbReference type="PROSITE" id="PS51184">
    <property type="entry name" value="JMJC"/>
    <property type="match status" value="1"/>
</dbReference>
<reference evidence="2 3" key="1">
    <citation type="submission" date="2013-09" db="EMBL/GenBank/DDBJ databases">
        <title>Whole genome shotgun sequence of Vibrio azureus NBRC 104587.</title>
        <authorList>
            <person name="Isaki S."/>
            <person name="Hosoyama A."/>
            <person name="Numata M."/>
            <person name="Hashimoto M."/>
            <person name="Hosoyama Y."/>
            <person name="Tsuchikane K."/>
            <person name="Noguchi M."/>
            <person name="Hirakata S."/>
            <person name="Ichikawa N."/>
            <person name="Ohji S."/>
            <person name="Yamazoe A."/>
            <person name="Fujita N."/>
        </authorList>
    </citation>
    <scope>NUCLEOTIDE SEQUENCE [LARGE SCALE GENOMIC DNA]</scope>
    <source>
        <strain evidence="2 3">NBRC 104587</strain>
    </source>
</reference>
<evidence type="ECO:0000259" key="1">
    <source>
        <dbReference type="PROSITE" id="PS51184"/>
    </source>
</evidence>
<accession>U3C8S0</accession>
<dbReference type="eggNOG" id="ENOG5033T5G">
    <property type="taxonomic scope" value="Bacteria"/>
</dbReference>
<evidence type="ECO:0000313" key="3">
    <source>
        <dbReference type="Proteomes" id="UP000016567"/>
    </source>
</evidence>
<dbReference type="EMBL" id="BATL01000089">
    <property type="protein sequence ID" value="GAD77759.1"/>
    <property type="molecule type" value="Genomic_DNA"/>
</dbReference>
<dbReference type="OrthoDB" id="479699at2"/>
<organism evidence="2 3">
    <name type="scientific">Vibrio azureus NBRC 104587</name>
    <dbReference type="NCBI Taxonomy" id="1219077"/>
    <lineage>
        <taxon>Bacteria</taxon>
        <taxon>Pseudomonadati</taxon>
        <taxon>Pseudomonadota</taxon>
        <taxon>Gammaproteobacteria</taxon>
        <taxon>Vibrionales</taxon>
        <taxon>Vibrionaceae</taxon>
        <taxon>Vibrio</taxon>
    </lineage>
</organism>
<dbReference type="InterPro" id="IPR003347">
    <property type="entry name" value="JmjC_dom"/>
</dbReference>
<keyword evidence="3" id="KW-1185">Reference proteome</keyword>
<dbReference type="GO" id="GO:0005737">
    <property type="term" value="C:cytoplasm"/>
    <property type="evidence" value="ECO:0007669"/>
    <property type="project" value="TreeGrafter"/>
</dbReference>
<gene>
    <name evidence="2" type="ORF">VAZ01S_089_00060</name>
</gene>
<dbReference type="GO" id="GO:0016706">
    <property type="term" value="F:2-oxoglutarate-dependent dioxygenase activity"/>
    <property type="evidence" value="ECO:0007669"/>
    <property type="project" value="TreeGrafter"/>
</dbReference>
<dbReference type="SUPFAM" id="SSF51197">
    <property type="entry name" value="Clavaminate synthase-like"/>
    <property type="match status" value="1"/>
</dbReference>
<dbReference type="STRING" id="1219077.VAZ01S_089_00060"/>
<dbReference type="GO" id="GO:0043565">
    <property type="term" value="F:sequence-specific DNA binding"/>
    <property type="evidence" value="ECO:0007669"/>
    <property type="project" value="TreeGrafter"/>
</dbReference>
<proteinExistence type="predicted"/>